<feature type="transmembrane region" description="Helical" evidence="7">
    <location>
        <begin position="121"/>
        <end position="140"/>
    </location>
</feature>
<dbReference type="GO" id="GO:0005886">
    <property type="term" value="C:plasma membrane"/>
    <property type="evidence" value="ECO:0007669"/>
    <property type="project" value="UniProtKB-SubCell"/>
</dbReference>
<feature type="transmembrane region" description="Helical" evidence="7">
    <location>
        <begin position="219"/>
        <end position="241"/>
    </location>
</feature>
<dbReference type="NCBIfam" id="TIGR00937">
    <property type="entry name" value="2A51"/>
    <property type="match status" value="1"/>
</dbReference>
<comment type="caution">
    <text evidence="8">The sequence shown here is derived from an EMBL/GenBank/DDBJ whole genome shotgun (WGS) entry which is preliminary data.</text>
</comment>
<evidence type="ECO:0000313" key="8">
    <source>
        <dbReference type="EMBL" id="RKH01018.1"/>
    </source>
</evidence>
<organism evidence="8 9">
    <name type="scientific">Corallococcus carmarthensis</name>
    <dbReference type="NCBI Taxonomy" id="2316728"/>
    <lineage>
        <taxon>Bacteria</taxon>
        <taxon>Pseudomonadati</taxon>
        <taxon>Myxococcota</taxon>
        <taxon>Myxococcia</taxon>
        <taxon>Myxococcales</taxon>
        <taxon>Cystobacterineae</taxon>
        <taxon>Myxococcaceae</taxon>
        <taxon>Corallococcus</taxon>
    </lineage>
</organism>
<dbReference type="GO" id="GO:0015109">
    <property type="term" value="F:chromate transmembrane transporter activity"/>
    <property type="evidence" value="ECO:0007669"/>
    <property type="project" value="InterPro"/>
</dbReference>
<evidence type="ECO:0000256" key="2">
    <source>
        <dbReference type="ARBA" id="ARBA00005262"/>
    </source>
</evidence>
<feature type="transmembrane region" description="Helical" evidence="7">
    <location>
        <begin position="20"/>
        <end position="38"/>
    </location>
</feature>
<dbReference type="Proteomes" id="UP000268313">
    <property type="component" value="Unassembled WGS sequence"/>
</dbReference>
<dbReference type="AlphaFoldDB" id="A0A3A8JYG2"/>
<keyword evidence="3" id="KW-1003">Cell membrane</keyword>
<dbReference type="Pfam" id="PF02417">
    <property type="entry name" value="Chromate_transp"/>
    <property type="match status" value="2"/>
</dbReference>
<dbReference type="PANTHER" id="PTHR33567:SF3">
    <property type="entry name" value="CHROMATE ION TRANSPORTER (EUROFUNG)"/>
    <property type="match status" value="1"/>
</dbReference>
<dbReference type="InterPro" id="IPR003370">
    <property type="entry name" value="Chromate_transpt"/>
</dbReference>
<dbReference type="PIRSF" id="PIRSF004810">
    <property type="entry name" value="ChrA"/>
    <property type="match status" value="1"/>
</dbReference>
<comment type="similarity">
    <text evidence="2">Belongs to the chromate ion transporter (CHR) (TC 2.A.51) family.</text>
</comment>
<evidence type="ECO:0000256" key="1">
    <source>
        <dbReference type="ARBA" id="ARBA00004651"/>
    </source>
</evidence>
<evidence type="ECO:0000256" key="5">
    <source>
        <dbReference type="ARBA" id="ARBA00022989"/>
    </source>
</evidence>
<keyword evidence="9" id="KW-1185">Reference proteome</keyword>
<protein>
    <submittedName>
        <fullName evidence="8">Chromate efflux transporter</fullName>
    </submittedName>
</protein>
<feature type="transmembrane region" description="Helical" evidence="7">
    <location>
        <begin position="87"/>
        <end position="109"/>
    </location>
</feature>
<sequence length="385" mass="40128">MDSTHSHDVPRGSLGEVARVFLRLGLTSFGGPAAHIAMMEDELVRRRRWLPREEFLDLLGATHLIPGPNSTELAIHLGHRRAGWPGLLVAGACFIFPAMLLTLAAAWAYVRFGALPQAGALLYGVKPVILAVVLQALWGLGKTALTTRPRAAVAVGAAVASALGANELLILAMAGASLAAWLHLRSEPSPTSMLALAPVALHGAAVSATASVPVSLGGLFLFFLKVGSVLFGSGYVLLAFLRADLVDRWGWLTEAQLLDAVAVGQFTPGPVFTTATFIGYLVGGTPGAGLATLGIFLPAFVFVALSGPLVPRLRRSRTAGAVLDGVNAASLALMAVVTWQLGRTALVDGWTVVLAAIGALLLLRWRVNSAWLVLGGAAAGLLRAW</sequence>
<gene>
    <name evidence="8" type="primary">chrA</name>
    <name evidence="8" type="ORF">D7X32_21820</name>
</gene>
<evidence type="ECO:0000256" key="6">
    <source>
        <dbReference type="ARBA" id="ARBA00023136"/>
    </source>
</evidence>
<evidence type="ECO:0000256" key="3">
    <source>
        <dbReference type="ARBA" id="ARBA00022475"/>
    </source>
</evidence>
<dbReference type="InterPro" id="IPR014047">
    <property type="entry name" value="Chr_Tranpt_l_chain"/>
</dbReference>
<feature type="transmembrane region" description="Helical" evidence="7">
    <location>
        <begin position="347"/>
        <end position="365"/>
    </location>
</feature>
<proteinExistence type="inferred from homology"/>
<keyword evidence="4 7" id="KW-0812">Transmembrane</keyword>
<dbReference type="RefSeq" id="WP_120604495.1">
    <property type="nucleotide sequence ID" value="NZ_RAWE01000081.1"/>
</dbReference>
<evidence type="ECO:0000256" key="4">
    <source>
        <dbReference type="ARBA" id="ARBA00022692"/>
    </source>
</evidence>
<feature type="transmembrane region" description="Helical" evidence="7">
    <location>
        <begin position="290"/>
        <end position="310"/>
    </location>
</feature>
<keyword evidence="6 7" id="KW-0472">Membrane</keyword>
<name>A0A3A8JYG2_9BACT</name>
<feature type="transmembrane region" description="Helical" evidence="7">
    <location>
        <begin position="322"/>
        <end position="341"/>
    </location>
</feature>
<keyword evidence="5 7" id="KW-1133">Transmembrane helix</keyword>
<dbReference type="EMBL" id="RAWE01000081">
    <property type="protein sequence ID" value="RKH01018.1"/>
    <property type="molecule type" value="Genomic_DNA"/>
</dbReference>
<dbReference type="PANTHER" id="PTHR33567">
    <property type="entry name" value="CHROMATE ION TRANSPORTER (EUROFUNG)"/>
    <property type="match status" value="1"/>
</dbReference>
<dbReference type="OrthoDB" id="9788907at2"/>
<accession>A0A3A8JYG2</accession>
<reference evidence="9" key="1">
    <citation type="submission" date="2018-09" db="EMBL/GenBank/DDBJ databases">
        <authorList>
            <person name="Livingstone P.G."/>
            <person name="Whitworth D.E."/>
        </authorList>
    </citation>
    <scope>NUCLEOTIDE SEQUENCE [LARGE SCALE GENOMIC DNA]</scope>
    <source>
        <strain evidence="9">CA043D</strain>
    </source>
</reference>
<feature type="transmembrane region" description="Helical" evidence="7">
    <location>
        <begin position="152"/>
        <end position="181"/>
    </location>
</feature>
<comment type="subcellular location">
    <subcellularLocation>
        <location evidence="1">Cell membrane</location>
        <topology evidence="1">Multi-pass membrane protein</topology>
    </subcellularLocation>
</comment>
<evidence type="ECO:0000256" key="7">
    <source>
        <dbReference type="SAM" id="Phobius"/>
    </source>
</evidence>
<evidence type="ECO:0000313" key="9">
    <source>
        <dbReference type="Proteomes" id="UP000268313"/>
    </source>
</evidence>